<feature type="domain" description="Nucleolar 27S pre-rRNA processing Urb2/Npa2 C-terminal" evidence="2">
    <location>
        <begin position="1233"/>
        <end position="1462"/>
    </location>
</feature>
<protein>
    <recommendedName>
        <fullName evidence="2">Nucleolar 27S pre-rRNA processing Urb2/Npa2 C-terminal domain-containing protein</fullName>
    </recommendedName>
</protein>
<evidence type="ECO:0000256" key="1">
    <source>
        <dbReference type="SAM" id="MobiDB-lite"/>
    </source>
</evidence>
<evidence type="ECO:0000313" key="3">
    <source>
        <dbReference type="EMBL" id="TFY72617.1"/>
    </source>
</evidence>
<name>A0A4Y9ZF52_9AGAM</name>
<evidence type="ECO:0000259" key="2">
    <source>
        <dbReference type="Pfam" id="PF10441"/>
    </source>
</evidence>
<proteinExistence type="predicted"/>
<dbReference type="STRING" id="205917.A0A4Y9ZF52"/>
<comment type="caution">
    <text evidence="3">The sequence shown here is derived from an EMBL/GenBank/DDBJ whole genome shotgun (WGS) entry which is preliminary data.</text>
</comment>
<gene>
    <name evidence="3" type="ORF">EVG20_g369</name>
</gene>
<organism evidence="3 4">
    <name type="scientific">Dentipellis fragilis</name>
    <dbReference type="NCBI Taxonomy" id="205917"/>
    <lineage>
        <taxon>Eukaryota</taxon>
        <taxon>Fungi</taxon>
        <taxon>Dikarya</taxon>
        <taxon>Basidiomycota</taxon>
        <taxon>Agaricomycotina</taxon>
        <taxon>Agaricomycetes</taxon>
        <taxon>Russulales</taxon>
        <taxon>Hericiaceae</taxon>
        <taxon>Dentipellis</taxon>
    </lineage>
</organism>
<dbReference type="SUPFAM" id="SSF48371">
    <property type="entry name" value="ARM repeat"/>
    <property type="match status" value="1"/>
</dbReference>
<accession>A0A4Y9ZF52</accession>
<dbReference type="InterPro" id="IPR016024">
    <property type="entry name" value="ARM-type_fold"/>
</dbReference>
<keyword evidence="4" id="KW-1185">Reference proteome</keyword>
<sequence>MANYLQSSQIFVRALKAPSDPPKPGDPTKIEIARQAWNTTSFRVPNKGETIVEFLLTRLLKDRIRDGALNPVLDVRYWQLLDDILLPSEAAENAAAGTRATKAWLLPLLNRTPIVPVVTSLLMLSEQDSSAMTELYTLAATSLAMMWPIAIQKATPDMLLDCFGALLGAMVTVPDPSTQGFIKIAHLVVVAMRAAFSNSSNKKKLYQSFLQNHFTKWLHCVVPTDAADGDATISADIYTAGTEILFNVDVLKLFSDTTLPKDFTDAIELSALSHPLVTVGALPKIFRSFSQSVKRSRSALFGHADGSIVEARHAAVRFYAFCETLLEKLERIQDNAAWKTRVALLEVVETESLFSTDHVEAEASLKHVVEACVAALESSTDDAHRAIVFEALSALVRIDHDLVDPSIPRILRRLVTDHGRLGAETSPSSDSASQFLALILTYHARTRSIPTHVSRILASFFPPLPQPSTWNALDVHSIASTSPLLSYTHLEKITRAVHAYLTPGQALEATQELLEALRRPFDEYAEAVKAAAADDGQGSRKKRRKSEQTSSSLPRVDADAWAVSFSLTAKFVSAVLVALPVRTVTEAVRQEIREAIAVALNGFVKSAVRYALQSFFNRETARVEHVWEHQVLSAAALRFRYDILAANELQVPTERDDAEEETMLYCLATGDALPEWQVELARCLVRQAIHEDTPYSCWEELLDPILTVCRRNLNDSTLDVTRWSGKSSSLTDGAAGMQNGAVALLHLVLDRWLSIIDTFGSESQHQLLSSLLLEICALKSFGTRFDQGLTPSTSFTAQLLFMVNTQTQFLDQVDVAQLLSRTVSSQAGRQETLQSEISKTNGAFAILLYAPIEYISRNLRQVFVRRAIVMDVQLGLSGSDRSGNIAVRGLLYRLFTFFGSAESQVTRLYLQYLLRPAAVDPEAVDWEIMEDYTDITLDLIETHFQTLLAAAEKGSDDDLVAVLKGLQEGQSSLSSKTNKHRLDVSVPAIGRFVGLLMSKYPKTAFKEPTISSIQALYEHVVRQVQPAVTSLVTCDRNNTEVIEGANVLEVWRQCVLLGIWLSSNPPDLSLGKRVAQAVTSAAASWPALATMSEEILRPISETCCATLGILLAELQCAQKEDRESQLGMIVAAYTMFSEYCDDEGQDDLDDHVRKAARILSTGDFSFVLGIALEALAGHGNVRSFPSLVSFSTILLHDAPDGTLKIVQEHLTQYLETFVNNPIFCEGPVELRLKVLAFVNTQCSDRPAYIRPINLMTIWSLISKLLSGSSTHDTETSYPIFDEIVSILSALVRLRRDLVLNTLPHLCIALRGLIQCLRSPRPQLGAKQLKLVTDTLPRWIHAAQPLGSDESRALSRLLTTLAAKSVIRTYSARTDLQKPESLARPLSKHVAYVIQSYVEAMDDPLCAVTSNVRRELQAGLFVLCDMLNEHGRDALMVSGLHAGGKVIMKALWREYEKQRYVGKG</sequence>
<dbReference type="Proteomes" id="UP000298327">
    <property type="component" value="Unassembled WGS sequence"/>
</dbReference>
<dbReference type="InterPro" id="IPR018849">
    <property type="entry name" value="Urb2/Npa2_C"/>
</dbReference>
<dbReference type="EMBL" id="SEOQ01000009">
    <property type="protein sequence ID" value="TFY72617.1"/>
    <property type="molecule type" value="Genomic_DNA"/>
</dbReference>
<dbReference type="OrthoDB" id="160374at2759"/>
<feature type="region of interest" description="Disordered" evidence="1">
    <location>
        <begin position="530"/>
        <end position="551"/>
    </location>
</feature>
<reference evidence="3 4" key="1">
    <citation type="submission" date="2019-02" db="EMBL/GenBank/DDBJ databases">
        <title>Genome sequencing of the rare red list fungi Dentipellis fragilis.</title>
        <authorList>
            <person name="Buettner E."/>
            <person name="Kellner H."/>
        </authorList>
    </citation>
    <scope>NUCLEOTIDE SEQUENCE [LARGE SCALE GENOMIC DNA]</scope>
    <source>
        <strain evidence="3 4">DSM 105465</strain>
    </source>
</reference>
<evidence type="ECO:0000313" key="4">
    <source>
        <dbReference type="Proteomes" id="UP000298327"/>
    </source>
</evidence>
<dbReference type="Pfam" id="PF10441">
    <property type="entry name" value="Urb2"/>
    <property type="match status" value="1"/>
</dbReference>